<keyword evidence="1" id="KW-0479">Metal-binding</keyword>
<evidence type="ECO:0000256" key="4">
    <source>
        <dbReference type="PROSITE-ProRule" id="PRU00024"/>
    </source>
</evidence>
<dbReference type="Proteomes" id="UP001374579">
    <property type="component" value="Unassembled WGS sequence"/>
</dbReference>
<protein>
    <submittedName>
        <fullName evidence="8">Uncharacterized protein</fullName>
    </submittedName>
</protein>
<dbReference type="EMBL" id="JBAMIC010000013">
    <property type="protein sequence ID" value="KAK7097979.1"/>
    <property type="molecule type" value="Genomic_DNA"/>
</dbReference>
<keyword evidence="3" id="KW-0862">Zinc</keyword>
<feature type="domain" description="RING-type" evidence="6">
    <location>
        <begin position="35"/>
        <end position="75"/>
    </location>
</feature>
<evidence type="ECO:0000313" key="8">
    <source>
        <dbReference type="EMBL" id="KAK7097979.1"/>
    </source>
</evidence>
<evidence type="ECO:0000256" key="2">
    <source>
        <dbReference type="ARBA" id="ARBA00022771"/>
    </source>
</evidence>
<comment type="caution">
    <text evidence="8">The sequence shown here is derived from an EMBL/GenBank/DDBJ whole genome shotgun (WGS) entry which is preliminary data.</text>
</comment>
<dbReference type="GO" id="GO:0008270">
    <property type="term" value="F:zinc ion binding"/>
    <property type="evidence" value="ECO:0007669"/>
    <property type="project" value="UniProtKB-KW"/>
</dbReference>
<dbReference type="Pfam" id="PF00643">
    <property type="entry name" value="zf-B_box"/>
    <property type="match status" value="1"/>
</dbReference>
<sequence>MERSHRGRLKSVRVATTGMTTLNPIDNDATTDTTCSICQMAFQVPKILPCSHTFCQACLIDGLNVLGTPQCPTCSCNIADPKLWADRDAEGWKKAVVALPTDLVTEAVAQSARELSKGLSCAGCRDSAAVSICTTCGDKFCRFCAGVHRNTSMSRHHKVENLSSMTPETFAEIRPAVCSSHSNVPAEFFCSAHEAAICQRCAATQHRACPEVKSYHEEKEKFREEIAAMSSNLKATAKKIEQAISDLDQRSVDMRNKHQKALDEIDRDYHQLKKAVKTCQRRLKRQAEDDLAKAKDRVRKVKGTLHRRKEGLQAHRVSLQRLKRSMPSTVVTDHKARFALKSQISDLDTIVTLPAEVKSESKAPPRIYKEWLKVVEKEMKGVDPAPMALGFATRTSFTQLGDSWRCSPVCGSNVVLSNSRRTARTSA</sequence>
<keyword evidence="9" id="KW-1185">Reference proteome</keyword>
<dbReference type="Pfam" id="PF00097">
    <property type="entry name" value="zf-C3HC4"/>
    <property type="match status" value="1"/>
</dbReference>
<dbReference type="SMART" id="SM00336">
    <property type="entry name" value="BBOX"/>
    <property type="match status" value="2"/>
</dbReference>
<dbReference type="SUPFAM" id="SSF57850">
    <property type="entry name" value="RING/U-box"/>
    <property type="match status" value="1"/>
</dbReference>
<name>A0AAN9B3E4_9CAEN</name>
<dbReference type="Gene3D" id="3.30.40.10">
    <property type="entry name" value="Zinc/RING finger domain, C3HC4 (zinc finger)"/>
    <property type="match status" value="1"/>
</dbReference>
<dbReference type="PROSITE" id="PS50119">
    <property type="entry name" value="ZF_BBOX"/>
    <property type="match status" value="2"/>
</dbReference>
<keyword evidence="5" id="KW-0175">Coiled coil</keyword>
<feature type="coiled-coil region" evidence="5">
    <location>
        <begin position="212"/>
        <end position="304"/>
    </location>
</feature>
<feature type="domain" description="B box-type" evidence="7">
    <location>
        <begin position="173"/>
        <end position="207"/>
    </location>
</feature>
<evidence type="ECO:0000256" key="5">
    <source>
        <dbReference type="SAM" id="Coils"/>
    </source>
</evidence>
<evidence type="ECO:0000256" key="1">
    <source>
        <dbReference type="ARBA" id="ARBA00022723"/>
    </source>
</evidence>
<dbReference type="Gene3D" id="3.30.160.60">
    <property type="entry name" value="Classic Zinc Finger"/>
    <property type="match status" value="1"/>
</dbReference>
<evidence type="ECO:0000259" key="7">
    <source>
        <dbReference type="PROSITE" id="PS50119"/>
    </source>
</evidence>
<dbReference type="SMART" id="SM00184">
    <property type="entry name" value="RING"/>
    <property type="match status" value="2"/>
</dbReference>
<dbReference type="InterPro" id="IPR018957">
    <property type="entry name" value="Znf_C3HC4_RING-type"/>
</dbReference>
<dbReference type="PANTHER" id="PTHR25462">
    <property type="entry name" value="BONUS, ISOFORM C-RELATED"/>
    <property type="match status" value="1"/>
</dbReference>
<gene>
    <name evidence="8" type="ORF">V1264_004876</name>
</gene>
<dbReference type="PROSITE" id="PS50089">
    <property type="entry name" value="ZF_RING_2"/>
    <property type="match status" value="1"/>
</dbReference>
<dbReference type="CDD" id="cd19757">
    <property type="entry name" value="Bbox1"/>
    <property type="match status" value="1"/>
</dbReference>
<evidence type="ECO:0000259" key="6">
    <source>
        <dbReference type="PROSITE" id="PS50089"/>
    </source>
</evidence>
<feature type="domain" description="B box-type" evidence="7">
    <location>
        <begin position="116"/>
        <end position="162"/>
    </location>
</feature>
<evidence type="ECO:0000313" key="9">
    <source>
        <dbReference type="Proteomes" id="UP001374579"/>
    </source>
</evidence>
<evidence type="ECO:0000256" key="3">
    <source>
        <dbReference type="ARBA" id="ARBA00022833"/>
    </source>
</evidence>
<dbReference type="SUPFAM" id="SSF57845">
    <property type="entry name" value="B-box zinc-binding domain"/>
    <property type="match status" value="1"/>
</dbReference>
<reference evidence="8 9" key="1">
    <citation type="submission" date="2024-02" db="EMBL/GenBank/DDBJ databases">
        <title>Chromosome-scale genome assembly of the rough periwinkle Littorina saxatilis.</title>
        <authorList>
            <person name="De Jode A."/>
            <person name="Faria R."/>
            <person name="Formenti G."/>
            <person name="Sims Y."/>
            <person name="Smith T.P."/>
            <person name="Tracey A."/>
            <person name="Wood J.M.D."/>
            <person name="Zagrodzka Z.B."/>
            <person name="Johannesson K."/>
            <person name="Butlin R.K."/>
            <person name="Leder E.H."/>
        </authorList>
    </citation>
    <scope>NUCLEOTIDE SEQUENCE [LARGE SCALE GENOMIC DNA]</scope>
    <source>
        <strain evidence="8">Snail1</strain>
        <tissue evidence="8">Muscle</tissue>
    </source>
</reference>
<dbReference type="InterPro" id="IPR000315">
    <property type="entry name" value="Znf_B-box"/>
</dbReference>
<dbReference type="AlphaFoldDB" id="A0AAN9B3E4"/>
<dbReference type="InterPro" id="IPR047153">
    <property type="entry name" value="TRIM45/56/19-like"/>
</dbReference>
<dbReference type="PANTHER" id="PTHR25462:SF296">
    <property type="entry name" value="MEIOTIC P26, ISOFORM F"/>
    <property type="match status" value="1"/>
</dbReference>
<dbReference type="PROSITE" id="PS00518">
    <property type="entry name" value="ZF_RING_1"/>
    <property type="match status" value="1"/>
</dbReference>
<organism evidence="8 9">
    <name type="scientific">Littorina saxatilis</name>
    <dbReference type="NCBI Taxonomy" id="31220"/>
    <lineage>
        <taxon>Eukaryota</taxon>
        <taxon>Metazoa</taxon>
        <taxon>Spiralia</taxon>
        <taxon>Lophotrochozoa</taxon>
        <taxon>Mollusca</taxon>
        <taxon>Gastropoda</taxon>
        <taxon>Caenogastropoda</taxon>
        <taxon>Littorinimorpha</taxon>
        <taxon>Littorinoidea</taxon>
        <taxon>Littorinidae</taxon>
        <taxon>Littorina</taxon>
    </lineage>
</organism>
<accession>A0AAN9B3E4</accession>
<proteinExistence type="predicted"/>
<dbReference type="InterPro" id="IPR017907">
    <property type="entry name" value="Znf_RING_CS"/>
</dbReference>
<dbReference type="InterPro" id="IPR013083">
    <property type="entry name" value="Znf_RING/FYVE/PHD"/>
</dbReference>
<keyword evidence="2 4" id="KW-0863">Zinc-finger</keyword>
<dbReference type="InterPro" id="IPR001841">
    <property type="entry name" value="Znf_RING"/>
</dbReference>